<dbReference type="InterPro" id="IPR003805">
    <property type="entry name" value="CobS"/>
</dbReference>
<evidence type="ECO:0000256" key="19">
    <source>
        <dbReference type="HAMAP-Rule" id="MF_00719"/>
    </source>
</evidence>
<evidence type="ECO:0000256" key="17">
    <source>
        <dbReference type="ARBA" id="ARBA00048623"/>
    </source>
</evidence>
<feature type="transmembrane region" description="Helical" evidence="19">
    <location>
        <begin position="110"/>
        <end position="128"/>
    </location>
</feature>
<dbReference type="GO" id="GO:0009236">
    <property type="term" value="P:cobalamin biosynthetic process"/>
    <property type="evidence" value="ECO:0007669"/>
    <property type="project" value="UniProtKB-UniRule"/>
</dbReference>
<comment type="pathway">
    <text evidence="3 19">Cofactor biosynthesis; adenosylcobalamin biosynthesis; adenosylcobalamin from cob(II)yrinate a,c-diamide: step 7/7.</text>
</comment>
<keyword evidence="9 19" id="KW-0808">Transferase</keyword>
<evidence type="ECO:0000313" key="20">
    <source>
        <dbReference type="EMBL" id="TRO83153.1"/>
    </source>
</evidence>
<feature type="transmembrane region" description="Helical" evidence="19">
    <location>
        <begin position="229"/>
        <end position="248"/>
    </location>
</feature>
<evidence type="ECO:0000256" key="8">
    <source>
        <dbReference type="ARBA" id="ARBA00022573"/>
    </source>
</evidence>
<evidence type="ECO:0000313" key="21">
    <source>
        <dbReference type="Proteomes" id="UP000317155"/>
    </source>
</evidence>
<dbReference type="GO" id="GO:0005886">
    <property type="term" value="C:plasma membrane"/>
    <property type="evidence" value="ECO:0007669"/>
    <property type="project" value="UniProtKB-SubCell"/>
</dbReference>
<evidence type="ECO:0000256" key="12">
    <source>
        <dbReference type="ARBA" id="ARBA00022989"/>
    </source>
</evidence>
<organism evidence="20 21">
    <name type="scientific">Trichloromonas acetexigens</name>
    <dbReference type="NCBI Taxonomy" id="38815"/>
    <lineage>
        <taxon>Bacteria</taxon>
        <taxon>Pseudomonadati</taxon>
        <taxon>Thermodesulfobacteriota</taxon>
        <taxon>Desulfuromonadia</taxon>
        <taxon>Desulfuromonadales</taxon>
        <taxon>Trichloromonadaceae</taxon>
        <taxon>Trichloromonas</taxon>
    </lineage>
</organism>
<evidence type="ECO:0000256" key="11">
    <source>
        <dbReference type="ARBA" id="ARBA00022842"/>
    </source>
</evidence>
<dbReference type="PANTHER" id="PTHR34148:SF1">
    <property type="entry name" value="ADENOSYLCOBINAMIDE-GDP RIBAZOLETRANSFERASE"/>
    <property type="match status" value="1"/>
</dbReference>
<dbReference type="NCBIfam" id="TIGR00317">
    <property type="entry name" value="cobS"/>
    <property type="match status" value="1"/>
</dbReference>
<evidence type="ECO:0000256" key="5">
    <source>
        <dbReference type="ARBA" id="ARBA00013200"/>
    </source>
</evidence>
<dbReference type="HAMAP" id="MF_00719">
    <property type="entry name" value="CobS"/>
    <property type="match status" value="1"/>
</dbReference>
<protein>
    <recommendedName>
        <fullName evidence="6 19">Adenosylcobinamide-GDP ribazoletransferase</fullName>
        <ecNumber evidence="5 19">2.7.8.26</ecNumber>
    </recommendedName>
    <alternativeName>
        <fullName evidence="16 19">Cobalamin synthase</fullName>
    </alternativeName>
    <alternativeName>
        <fullName evidence="15 19">Cobalamin-5'-phosphate synthase</fullName>
    </alternativeName>
</protein>
<dbReference type="EC" id="2.7.8.26" evidence="5 19"/>
<keyword evidence="21" id="KW-1185">Reference proteome</keyword>
<feature type="transmembrane region" description="Helical" evidence="19">
    <location>
        <begin position="68"/>
        <end position="89"/>
    </location>
</feature>
<evidence type="ECO:0000256" key="6">
    <source>
        <dbReference type="ARBA" id="ARBA00015850"/>
    </source>
</evidence>
<evidence type="ECO:0000256" key="1">
    <source>
        <dbReference type="ARBA" id="ARBA00001946"/>
    </source>
</evidence>
<comment type="similarity">
    <text evidence="4 19">Belongs to the CobS family.</text>
</comment>
<evidence type="ECO:0000256" key="4">
    <source>
        <dbReference type="ARBA" id="ARBA00010561"/>
    </source>
</evidence>
<keyword evidence="12 19" id="KW-1133">Transmembrane helix</keyword>
<keyword evidence="8 19" id="KW-0169">Cobalamin biosynthesis</keyword>
<sequence length="251" mass="27239">MKRLWEEFRIAGGFLTVFPVADDLSGDPERLGRSMAFWPAIGLLMGLGLVAMDQALTSLIPRAVVDSLLVLTMIAITGAIHLDGIADLSDGLARGKDREGVLRIMKESRVGAIGVISLVMVLLLKYVILHNVPVQLKTQVLIFMPMAGRWTQVLLAAFNNCIRSGTRAGGEFVDYVGKREFFIASATFAVATLVLFALQGLVVLLIFGLVGVLLLRYFQHRLGGVTGDVLGAGNEVMEIFALLLIHLLRHA</sequence>
<accession>A0A550JIZ3</accession>
<evidence type="ECO:0000256" key="2">
    <source>
        <dbReference type="ARBA" id="ARBA00004651"/>
    </source>
</evidence>
<evidence type="ECO:0000256" key="14">
    <source>
        <dbReference type="ARBA" id="ARBA00025228"/>
    </source>
</evidence>
<keyword evidence="13 19" id="KW-0472">Membrane</keyword>
<keyword evidence="7 19" id="KW-1003">Cell membrane</keyword>
<comment type="cofactor">
    <cofactor evidence="1 19">
        <name>Mg(2+)</name>
        <dbReference type="ChEBI" id="CHEBI:18420"/>
    </cofactor>
</comment>
<dbReference type="AlphaFoldDB" id="A0A550JIZ3"/>
<comment type="catalytic activity">
    <reaction evidence="18 19">
        <text>alpha-ribazole 5'-phosphate + adenosylcob(III)inamide-GDP = adenosylcob(III)alamin 5'-phosphate + GMP + H(+)</text>
        <dbReference type="Rhea" id="RHEA:23560"/>
        <dbReference type="ChEBI" id="CHEBI:15378"/>
        <dbReference type="ChEBI" id="CHEBI:57918"/>
        <dbReference type="ChEBI" id="CHEBI:58115"/>
        <dbReference type="ChEBI" id="CHEBI:60487"/>
        <dbReference type="ChEBI" id="CHEBI:60493"/>
        <dbReference type="EC" id="2.7.8.26"/>
    </reaction>
</comment>
<dbReference type="Pfam" id="PF02654">
    <property type="entry name" value="CobS"/>
    <property type="match status" value="1"/>
</dbReference>
<dbReference type="Proteomes" id="UP000317155">
    <property type="component" value="Unassembled WGS sequence"/>
</dbReference>
<name>A0A550JIZ3_9BACT</name>
<evidence type="ECO:0000256" key="13">
    <source>
        <dbReference type="ARBA" id="ARBA00023136"/>
    </source>
</evidence>
<feature type="transmembrane region" description="Helical" evidence="19">
    <location>
        <begin position="36"/>
        <end position="56"/>
    </location>
</feature>
<evidence type="ECO:0000256" key="18">
    <source>
        <dbReference type="ARBA" id="ARBA00049504"/>
    </source>
</evidence>
<evidence type="ECO:0000256" key="7">
    <source>
        <dbReference type="ARBA" id="ARBA00022475"/>
    </source>
</evidence>
<comment type="function">
    <text evidence="14 19">Joins adenosylcobinamide-GDP and alpha-ribazole to generate adenosylcobalamin (Ado-cobalamin). Also synthesizes adenosylcobalamin 5'-phosphate from adenosylcobinamide-GDP and alpha-ribazole 5'-phosphate.</text>
</comment>
<evidence type="ECO:0000256" key="10">
    <source>
        <dbReference type="ARBA" id="ARBA00022692"/>
    </source>
</evidence>
<keyword evidence="10 19" id="KW-0812">Transmembrane</keyword>
<dbReference type="UniPathway" id="UPA00148">
    <property type="reaction ID" value="UER00238"/>
</dbReference>
<dbReference type="GO" id="GO:0051073">
    <property type="term" value="F:adenosylcobinamide-GDP ribazoletransferase activity"/>
    <property type="evidence" value="ECO:0007669"/>
    <property type="project" value="UniProtKB-UniRule"/>
</dbReference>
<dbReference type="OrthoDB" id="9794223at2"/>
<evidence type="ECO:0000256" key="9">
    <source>
        <dbReference type="ARBA" id="ARBA00022679"/>
    </source>
</evidence>
<proteinExistence type="inferred from homology"/>
<reference evidence="20 21" key="1">
    <citation type="submission" date="2019-07" db="EMBL/GenBank/DDBJ databases">
        <title>Insights of Desulfuromonas acetexigens electromicrobiology.</title>
        <authorList>
            <person name="Katuri K."/>
            <person name="Sapireddy V."/>
            <person name="Shaw D.R."/>
            <person name="Saikaly P."/>
        </authorList>
    </citation>
    <scope>NUCLEOTIDE SEQUENCE [LARGE SCALE GENOMIC DNA]</scope>
    <source>
        <strain evidence="20 21">2873</strain>
    </source>
</reference>
<comment type="catalytic activity">
    <reaction evidence="17 19">
        <text>alpha-ribazole + adenosylcob(III)inamide-GDP = adenosylcob(III)alamin + GMP + H(+)</text>
        <dbReference type="Rhea" id="RHEA:16049"/>
        <dbReference type="ChEBI" id="CHEBI:10329"/>
        <dbReference type="ChEBI" id="CHEBI:15378"/>
        <dbReference type="ChEBI" id="CHEBI:18408"/>
        <dbReference type="ChEBI" id="CHEBI:58115"/>
        <dbReference type="ChEBI" id="CHEBI:60487"/>
        <dbReference type="EC" id="2.7.8.26"/>
    </reaction>
</comment>
<gene>
    <name evidence="19 20" type="primary">cobS</name>
    <name evidence="20" type="ORF">FL622_03455</name>
</gene>
<comment type="caution">
    <text evidence="20">The sequence shown here is derived from an EMBL/GenBank/DDBJ whole genome shotgun (WGS) entry which is preliminary data.</text>
</comment>
<comment type="subcellular location">
    <subcellularLocation>
        <location evidence="2 19">Cell membrane</location>
        <topology evidence="2 19">Multi-pass membrane protein</topology>
    </subcellularLocation>
</comment>
<evidence type="ECO:0000256" key="3">
    <source>
        <dbReference type="ARBA" id="ARBA00004663"/>
    </source>
</evidence>
<evidence type="ECO:0000256" key="15">
    <source>
        <dbReference type="ARBA" id="ARBA00032605"/>
    </source>
</evidence>
<dbReference type="GO" id="GO:0008818">
    <property type="term" value="F:cobalamin 5'-phosphate synthase activity"/>
    <property type="evidence" value="ECO:0007669"/>
    <property type="project" value="UniProtKB-UniRule"/>
</dbReference>
<feature type="transmembrane region" description="Helical" evidence="19">
    <location>
        <begin position="181"/>
        <end position="209"/>
    </location>
</feature>
<evidence type="ECO:0000256" key="16">
    <source>
        <dbReference type="ARBA" id="ARBA00032853"/>
    </source>
</evidence>
<dbReference type="EMBL" id="VJVV01000002">
    <property type="protein sequence ID" value="TRO83153.1"/>
    <property type="molecule type" value="Genomic_DNA"/>
</dbReference>
<dbReference type="RefSeq" id="WP_092055714.1">
    <property type="nucleotide sequence ID" value="NZ_FOJJ01000012.1"/>
</dbReference>
<keyword evidence="11 19" id="KW-0460">Magnesium</keyword>
<dbReference type="PANTHER" id="PTHR34148">
    <property type="entry name" value="ADENOSYLCOBINAMIDE-GDP RIBAZOLETRANSFERASE"/>
    <property type="match status" value="1"/>
</dbReference>